<dbReference type="EMBL" id="MTKT01000553">
    <property type="protein sequence ID" value="OWM90225.1"/>
    <property type="molecule type" value="Genomic_DNA"/>
</dbReference>
<proteinExistence type="predicted"/>
<evidence type="ECO:0000313" key="1">
    <source>
        <dbReference type="EMBL" id="OWM90225.1"/>
    </source>
</evidence>
<reference evidence="2" key="1">
    <citation type="journal article" date="2017" name="Plant J.">
        <title>The pomegranate (Punica granatum L.) genome and the genomics of punicalagin biosynthesis.</title>
        <authorList>
            <person name="Qin G."/>
            <person name="Xu C."/>
            <person name="Ming R."/>
            <person name="Tang H."/>
            <person name="Guyot R."/>
            <person name="Kramer E.M."/>
            <person name="Hu Y."/>
            <person name="Yi X."/>
            <person name="Qi Y."/>
            <person name="Xu X."/>
            <person name="Gao Z."/>
            <person name="Pan H."/>
            <person name="Jian J."/>
            <person name="Tian Y."/>
            <person name="Yue Z."/>
            <person name="Xu Y."/>
        </authorList>
    </citation>
    <scope>NUCLEOTIDE SEQUENCE [LARGE SCALE GENOMIC DNA]</scope>
    <source>
        <strain evidence="2">cv. Dabenzi</strain>
    </source>
</reference>
<dbReference type="AlphaFoldDB" id="A0A218XYM7"/>
<protein>
    <submittedName>
        <fullName evidence="1">Uncharacterized protein</fullName>
    </submittedName>
</protein>
<dbReference type="PANTHER" id="PTHR34950">
    <property type="entry name" value="OS04G0457400 PROTEIN"/>
    <property type="match status" value="1"/>
</dbReference>
<comment type="caution">
    <text evidence="1">The sequence shown here is derived from an EMBL/GenBank/DDBJ whole genome shotgun (WGS) entry which is preliminary data.</text>
</comment>
<dbReference type="Proteomes" id="UP000197138">
    <property type="component" value="Unassembled WGS sequence"/>
</dbReference>
<accession>A0A218XYM7</accession>
<organism evidence="1 2">
    <name type="scientific">Punica granatum</name>
    <name type="common">Pomegranate</name>
    <dbReference type="NCBI Taxonomy" id="22663"/>
    <lineage>
        <taxon>Eukaryota</taxon>
        <taxon>Viridiplantae</taxon>
        <taxon>Streptophyta</taxon>
        <taxon>Embryophyta</taxon>
        <taxon>Tracheophyta</taxon>
        <taxon>Spermatophyta</taxon>
        <taxon>Magnoliopsida</taxon>
        <taxon>eudicotyledons</taxon>
        <taxon>Gunneridae</taxon>
        <taxon>Pentapetalae</taxon>
        <taxon>rosids</taxon>
        <taxon>malvids</taxon>
        <taxon>Myrtales</taxon>
        <taxon>Lythraceae</taxon>
        <taxon>Punica</taxon>
    </lineage>
</organism>
<dbReference type="PANTHER" id="PTHR34950:SF8">
    <property type="entry name" value="TPX2 C-TERMINAL DOMAIN-CONTAINING PROTEIN"/>
    <property type="match status" value="1"/>
</dbReference>
<gene>
    <name evidence="1" type="ORF">CDL15_Pgr006546</name>
</gene>
<sequence length="88" mass="9856">MAAECGIAEAYVLRKLHKEKMRKEEEERAKSLGIDALVPRAKPGNRGCFFGMFKKVHPSSVVTGCWAGFSPIWRMMRAGDGSNPTWKN</sequence>
<evidence type="ECO:0000313" key="2">
    <source>
        <dbReference type="Proteomes" id="UP000197138"/>
    </source>
</evidence>
<name>A0A218XYM7_PUNGR</name>